<dbReference type="PROSITE" id="PS00552">
    <property type="entry name" value="HTH_MERR_1"/>
    <property type="match status" value="1"/>
</dbReference>
<evidence type="ECO:0000259" key="8">
    <source>
        <dbReference type="PROSITE" id="PS50937"/>
    </source>
</evidence>
<reference evidence="9 10" key="1">
    <citation type="submission" date="2020-02" db="EMBL/GenBank/DDBJ databases">
        <title>Genome sequence of the type strain CCBAU10050 of Rhizobium daejeonense.</title>
        <authorList>
            <person name="Gao J."/>
            <person name="Sun J."/>
        </authorList>
    </citation>
    <scope>NUCLEOTIDE SEQUENCE [LARGE SCALE GENOMIC DNA]</scope>
    <source>
        <strain evidence="9 10">CCBAU10050</strain>
    </source>
</reference>
<keyword evidence="2" id="KW-0479">Metal-binding</keyword>
<dbReference type="PRINTS" id="PR00040">
    <property type="entry name" value="HTHMERR"/>
</dbReference>
<dbReference type="SUPFAM" id="SSF46955">
    <property type="entry name" value="Putative DNA-binding domain"/>
    <property type="match status" value="1"/>
</dbReference>
<keyword evidence="5" id="KW-0805">Transcription regulation</keyword>
<dbReference type="Pfam" id="PF00376">
    <property type="entry name" value="MerR"/>
    <property type="match status" value="1"/>
</dbReference>
<dbReference type="InterPro" id="IPR010211">
    <property type="entry name" value="Redox-sen_tscrpt-act_SoxR"/>
</dbReference>
<evidence type="ECO:0000256" key="3">
    <source>
        <dbReference type="ARBA" id="ARBA00023004"/>
    </source>
</evidence>
<evidence type="ECO:0000256" key="1">
    <source>
        <dbReference type="ARBA" id="ARBA00022714"/>
    </source>
</evidence>
<comment type="caution">
    <text evidence="9">The sequence shown here is derived from an EMBL/GenBank/DDBJ whole genome shotgun (WGS) entry which is preliminary data.</text>
</comment>
<dbReference type="AlphaFoldDB" id="A0A6M1RPH5"/>
<evidence type="ECO:0000256" key="7">
    <source>
        <dbReference type="ARBA" id="ARBA00023163"/>
    </source>
</evidence>
<dbReference type="NCBIfam" id="TIGR01950">
    <property type="entry name" value="SoxR"/>
    <property type="match status" value="1"/>
</dbReference>
<dbReference type="CDD" id="cd01110">
    <property type="entry name" value="HTH_SoxR"/>
    <property type="match status" value="1"/>
</dbReference>
<proteinExistence type="predicted"/>
<keyword evidence="6" id="KW-0238">DNA-binding</keyword>
<dbReference type="PANTHER" id="PTHR30204:SF0">
    <property type="entry name" value="REDOX-SENSITIVE TRANSCRIPTIONAL ACTIVATOR SOXR"/>
    <property type="match status" value="1"/>
</dbReference>
<dbReference type="InterPro" id="IPR047057">
    <property type="entry name" value="MerR_fam"/>
</dbReference>
<keyword evidence="10" id="KW-1185">Reference proteome</keyword>
<evidence type="ECO:0000313" key="10">
    <source>
        <dbReference type="Proteomes" id="UP000477849"/>
    </source>
</evidence>
<evidence type="ECO:0000256" key="4">
    <source>
        <dbReference type="ARBA" id="ARBA00023014"/>
    </source>
</evidence>
<dbReference type="GO" id="GO:0051537">
    <property type="term" value="F:2 iron, 2 sulfur cluster binding"/>
    <property type="evidence" value="ECO:0007669"/>
    <property type="project" value="UniProtKB-KW"/>
</dbReference>
<dbReference type="GO" id="GO:0006979">
    <property type="term" value="P:response to oxidative stress"/>
    <property type="evidence" value="ECO:0007669"/>
    <property type="project" value="InterPro"/>
</dbReference>
<organism evidence="9 10">
    <name type="scientific">Rhizobium daejeonense</name>
    <dbReference type="NCBI Taxonomy" id="240521"/>
    <lineage>
        <taxon>Bacteria</taxon>
        <taxon>Pseudomonadati</taxon>
        <taxon>Pseudomonadota</taxon>
        <taxon>Alphaproteobacteria</taxon>
        <taxon>Hyphomicrobiales</taxon>
        <taxon>Rhizobiaceae</taxon>
        <taxon>Rhizobium/Agrobacterium group</taxon>
        <taxon>Rhizobium</taxon>
    </lineage>
</organism>
<dbReference type="Proteomes" id="UP000477849">
    <property type="component" value="Unassembled WGS sequence"/>
</dbReference>
<evidence type="ECO:0000313" key="9">
    <source>
        <dbReference type="EMBL" id="NGO63504.1"/>
    </source>
</evidence>
<dbReference type="GO" id="GO:0003677">
    <property type="term" value="F:DNA binding"/>
    <property type="evidence" value="ECO:0007669"/>
    <property type="project" value="UniProtKB-KW"/>
</dbReference>
<dbReference type="Pfam" id="PF09278">
    <property type="entry name" value="MerR-DNA-bind"/>
    <property type="match status" value="1"/>
</dbReference>
<sequence length="149" mass="16299">MQGLTVGEIASRSGVAVSAIHFYERKGLIASHRTEGNQRRFDRAVLRRIALIKVAQQLGVPLAEVAEQLSVLPKDRAPDHRDWQKIATRWSQQLNHRIHMLEALRDNLDGCIGCGCLSMTKCTVINPGDCLADEGQGAVALTEMAAVEG</sequence>
<dbReference type="InterPro" id="IPR015358">
    <property type="entry name" value="Tscrpt_reg_MerR_DNA-bd"/>
</dbReference>
<accession>A0A6M1RPH5</accession>
<evidence type="ECO:0000256" key="2">
    <source>
        <dbReference type="ARBA" id="ARBA00022723"/>
    </source>
</evidence>
<dbReference type="SMART" id="SM00422">
    <property type="entry name" value="HTH_MERR"/>
    <property type="match status" value="1"/>
</dbReference>
<protein>
    <submittedName>
        <fullName evidence="9">Redox-sensitive transcriptional activator SoxR</fullName>
    </submittedName>
</protein>
<dbReference type="GO" id="GO:0046872">
    <property type="term" value="F:metal ion binding"/>
    <property type="evidence" value="ECO:0007669"/>
    <property type="project" value="UniProtKB-KW"/>
</dbReference>
<dbReference type="EMBL" id="JAAKZH010000002">
    <property type="protein sequence ID" value="NGO63504.1"/>
    <property type="molecule type" value="Genomic_DNA"/>
</dbReference>
<feature type="domain" description="HTH merR-type" evidence="8">
    <location>
        <begin position="3"/>
        <end position="71"/>
    </location>
</feature>
<dbReference type="PROSITE" id="PS50937">
    <property type="entry name" value="HTH_MERR_2"/>
    <property type="match status" value="1"/>
</dbReference>
<dbReference type="InterPro" id="IPR000551">
    <property type="entry name" value="MerR-type_HTH_dom"/>
</dbReference>
<keyword evidence="4" id="KW-0411">Iron-sulfur</keyword>
<keyword evidence="3" id="KW-0408">Iron</keyword>
<dbReference type="RefSeq" id="WP_163904027.1">
    <property type="nucleotide sequence ID" value="NZ_CP048427.1"/>
</dbReference>
<gene>
    <name evidence="9" type="primary">soxR</name>
    <name evidence="9" type="ORF">G6N76_07445</name>
</gene>
<dbReference type="Gene3D" id="1.10.1660.10">
    <property type="match status" value="1"/>
</dbReference>
<keyword evidence="7" id="KW-0804">Transcription</keyword>
<evidence type="ECO:0000256" key="6">
    <source>
        <dbReference type="ARBA" id="ARBA00023125"/>
    </source>
</evidence>
<keyword evidence="1" id="KW-0001">2Fe-2S</keyword>
<dbReference type="PANTHER" id="PTHR30204">
    <property type="entry name" value="REDOX-CYCLING DRUG-SENSING TRANSCRIPTIONAL ACTIVATOR SOXR"/>
    <property type="match status" value="1"/>
</dbReference>
<dbReference type="GO" id="GO:0003700">
    <property type="term" value="F:DNA-binding transcription factor activity"/>
    <property type="evidence" value="ECO:0007669"/>
    <property type="project" value="InterPro"/>
</dbReference>
<dbReference type="InterPro" id="IPR009061">
    <property type="entry name" value="DNA-bd_dom_put_sf"/>
</dbReference>
<evidence type="ECO:0000256" key="5">
    <source>
        <dbReference type="ARBA" id="ARBA00023015"/>
    </source>
</evidence>
<name>A0A6M1RPH5_9HYPH</name>